<dbReference type="AlphaFoldDB" id="A0A699KE61"/>
<feature type="compositionally biased region" description="Low complexity" evidence="1">
    <location>
        <begin position="21"/>
        <end position="31"/>
    </location>
</feature>
<feature type="non-terminal residue" evidence="2">
    <location>
        <position position="1"/>
    </location>
</feature>
<comment type="caution">
    <text evidence="2">The sequence shown here is derived from an EMBL/GenBank/DDBJ whole genome shotgun (WGS) entry which is preliminary data.</text>
</comment>
<evidence type="ECO:0000313" key="2">
    <source>
        <dbReference type="EMBL" id="GFA90157.1"/>
    </source>
</evidence>
<feature type="compositionally biased region" description="Basic and acidic residues" evidence="1">
    <location>
        <begin position="1"/>
        <end position="17"/>
    </location>
</feature>
<dbReference type="EMBL" id="BKCJ010510602">
    <property type="protein sequence ID" value="GFA90157.1"/>
    <property type="molecule type" value="Genomic_DNA"/>
</dbReference>
<organism evidence="2">
    <name type="scientific">Tanacetum cinerariifolium</name>
    <name type="common">Dalmatian daisy</name>
    <name type="synonym">Chrysanthemum cinerariifolium</name>
    <dbReference type="NCBI Taxonomy" id="118510"/>
    <lineage>
        <taxon>Eukaryota</taxon>
        <taxon>Viridiplantae</taxon>
        <taxon>Streptophyta</taxon>
        <taxon>Embryophyta</taxon>
        <taxon>Tracheophyta</taxon>
        <taxon>Spermatophyta</taxon>
        <taxon>Magnoliopsida</taxon>
        <taxon>eudicotyledons</taxon>
        <taxon>Gunneridae</taxon>
        <taxon>Pentapetalae</taxon>
        <taxon>asterids</taxon>
        <taxon>campanulids</taxon>
        <taxon>Asterales</taxon>
        <taxon>Asteraceae</taxon>
        <taxon>Asteroideae</taxon>
        <taxon>Anthemideae</taxon>
        <taxon>Anthemidinae</taxon>
        <taxon>Tanacetum</taxon>
    </lineage>
</organism>
<proteinExistence type="predicted"/>
<gene>
    <name evidence="2" type="ORF">Tci_662129</name>
</gene>
<evidence type="ECO:0008006" key="3">
    <source>
        <dbReference type="Google" id="ProtNLM"/>
    </source>
</evidence>
<accession>A0A699KE61</accession>
<evidence type="ECO:0000256" key="1">
    <source>
        <dbReference type="SAM" id="MobiDB-lite"/>
    </source>
</evidence>
<reference evidence="2" key="1">
    <citation type="journal article" date="2019" name="Sci. Rep.">
        <title>Draft genome of Tanacetum cinerariifolium, the natural source of mosquito coil.</title>
        <authorList>
            <person name="Yamashiro T."/>
            <person name="Shiraishi A."/>
            <person name="Satake H."/>
            <person name="Nakayama K."/>
        </authorList>
    </citation>
    <scope>NUCLEOTIDE SEQUENCE</scope>
</reference>
<name>A0A699KE61_TANCI</name>
<feature type="region of interest" description="Disordered" evidence="1">
    <location>
        <begin position="1"/>
        <end position="58"/>
    </location>
</feature>
<protein>
    <recommendedName>
        <fullName evidence="3">Reverse transcriptase domain-containing protein</fullName>
    </recommendedName>
</protein>
<sequence length="186" mass="21434">DADEIYGRLDDAQDDRKWHQKGPPDQHQPQQQSPPLPLSMNGDDNHNSGMGVRRQAPPAREMETVFRISNCTVKTQIKFATCTLLESALTWWNSHIKTVGLAVAYAMTYTNLKKKMTDKYYPRGEIKKLEVEFVESKELDKIERYIGGLPDMIHRSVMTSKPKTMQDVIEFTIELMDKKISTFAER</sequence>